<sequence length="231" mass="26830">MEHRQESESQEKKSGNEVNDPMEADAESSNEQDAVCSLNPNKEDNEPKERQNPFDRMPPTFQEYVVEVLCKENESVEASVESYFCPDIPKDIRKHVIILEKLLSDSEDLPDCTDSPIPDRNKAVSQLKIESSSISEREYVEMYPAYIEIQNRHDVVRDLVYRSIDFQQRCLEVVSRCLLKLCNEIYAENMFAKVLQAFLYSQSFSRLYVECIEDDAKHLDDIRNKLETIGC</sequence>
<name>A0A8X6XT96_9ARAC</name>
<feature type="compositionally biased region" description="Acidic residues" evidence="1">
    <location>
        <begin position="20"/>
        <end position="30"/>
    </location>
</feature>
<dbReference type="Proteomes" id="UP000886998">
    <property type="component" value="Unassembled WGS sequence"/>
</dbReference>
<evidence type="ECO:0000313" key="2">
    <source>
        <dbReference type="EMBL" id="GFY58255.1"/>
    </source>
</evidence>
<evidence type="ECO:0000313" key="3">
    <source>
        <dbReference type="Proteomes" id="UP000886998"/>
    </source>
</evidence>
<evidence type="ECO:0000256" key="1">
    <source>
        <dbReference type="SAM" id="MobiDB-lite"/>
    </source>
</evidence>
<dbReference type="OrthoDB" id="10506061at2759"/>
<gene>
    <name evidence="2" type="primary">NCL1_23696</name>
    <name evidence="2" type="ORF">TNIN_206081</name>
</gene>
<keyword evidence="3" id="KW-1185">Reference proteome</keyword>
<reference evidence="2" key="1">
    <citation type="submission" date="2020-08" db="EMBL/GenBank/DDBJ databases">
        <title>Multicomponent nature underlies the extraordinary mechanical properties of spider dragline silk.</title>
        <authorList>
            <person name="Kono N."/>
            <person name="Nakamura H."/>
            <person name="Mori M."/>
            <person name="Yoshida Y."/>
            <person name="Ohtoshi R."/>
            <person name="Malay A.D."/>
            <person name="Moran D.A.P."/>
            <person name="Tomita M."/>
            <person name="Numata K."/>
            <person name="Arakawa K."/>
        </authorList>
    </citation>
    <scope>NUCLEOTIDE SEQUENCE</scope>
</reference>
<proteinExistence type="predicted"/>
<protein>
    <submittedName>
        <fullName evidence="2">Uncharacterized protein</fullName>
    </submittedName>
</protein>
<dbReference type="EMBL" id="BMAV01011975">
    <property type="protein sequence ID" value="GFY58255.1"/>
    <property type="molecule type" value="Genomic_DNA"/>
</dbReference>
<accession>A0A8X6XT96</accession>
<comment type="caution">
    <text evidence="2">The sequence shown here is derived from an EMBL/GenBank/DDBJ whole genome shotgun (WGS) entry which is preliminary data.</text>
</comment>
<organism evidence="2 3">
    <name type="scientific">Trichonephila inaurata madagascariensis</name>
    <dbReference type="NCBI Taxonomy" id="2747483"/>
    <lineage>
        <taxon>Eukaryota</taxon>
        <taxon>Metazoa</taxon>
        <taxon>Ecdysozoa</taxon>
        <taxon>Arthropoda</taxon>
        <taxon>Chelicerata</taxon>
        <taxon>Arachnida</taxon>
        <taxon>Araneae</taxon>
        <taxon>Araneomorphae</taxon>
        <taxon>Entelegynae</taxon>
        <taxon>Araneoidea</taxon>
        <taxon>Nephilidae</taxon>
        <taxon>Trichonephila</taxon>
        <taxon>Trichonephila inaurata</taxon>
    </lineage>
</organism>
<dbReference type="AlphaFoldDB" id="A0A8X6XT96"/>
<feature type="compositionally biased region" description="Basic and acidic residues" evidence="1">
    <location>
        <begin position="1"/>
        <end position="15"/>
    </location>
</feature>
<feature type="region of interest" description="Disordered" evidence="1">
    <location>
        <begin position="1"/>
        <end position="58"/>
    </location>
</feature>
<feature type="compositionally biased region" description="Basic and acidic residues" evidence="1">
    <location>
        <begin position="41"/>
        <end position="53"/>
    </location>
</feature>